<feature type="domain" description="Uroporphyrinogen decarboxylase (URO-D)" evidence="1">
    <location>
        <begin position="10"/>
        <end position="261"/>
    </location>
</feature>
<dbReference type="GO" id="GO:0004853">
    <property type="term" value="F:uroporphyrinogen decarboxylase activity"/>
    <property type="evidence" value="ECO:0007669"/>
    <property type="project" value="InterPro"/>
</dbReference>
<dbReference type="Gene3D" id="3.20.20.210">
    <property type="match status" value="1"/>
</dbReference>
<protein>
    <recommendedName>
        <fullName evidence="1">Uroporphyrinogen decarboxylase (URO-D) domain-containing protein</fullName>
    </recommendedName>
</protein>
<evidence type="ECO:0000259" key="1">
    <source>
        <dbReference type="Pfam" id="PF01208"/>
    </source>
</evidence>
<dbReference type="GO" id="GO:0006779">
    <property type="term" value="P:porphyrin-containing compound biosynthetic process"/>
    <property type="evidence" value="ECO:0007669"/>
    <property type="project" value="InterPro"/>
</dbReference>
<dbReference type="InterPro" id="IPR052024">
    <property type="entry name" value="Methanogen_methyltrans"/>
</dbReference>
<dbReference type="SUPFAM" id="SSF51726">
    <property type="entry name" value="UROD/MetE-like"/>
    <property type="match status" value="1"/>
</dbReference>
<organism evidence="2">
    <name type="scientific">marine sediment metagenome</name>
    <dbReference type="NCBI Taxonomy" id="412755"/>
    <lineage>
        <taxon>unclassified sequences</taxon>
        <taxon>metagenomes</taxon>
        <taxon>ecological metagenomes</taxon>
    </lineage>
</organism>
<dbReference type="EMBL" id="LAZR01035839">
    <property type="protein sequence ID" value="KKL26439.1"/>
    <property type="molecule type" value="Genomic_DNA"/>
</dbReference>
<dbReference type="PANTHER" id="PTHR47099">
    <property type="entry name" value="METHYLCOBAMIDE:COM METHYLTRANSFERASE MTBA"/>
    <property type="match status" value="1"/>
</dbReference>
<reference evidence="2" key="1">
    <citation type="journal article" date="2015" name="Nature">
        <title>Complex archaea that bridge the gap between prokaryotes and eukaryotes.</title>
        <authorList>
            <person name="Spang A."/>
            <person name="Saw J.H."/>
            <person name="Jorgensen S.L."/>
            <person name="Zaremba-Niedzwiedzka K."/>
            <person name="Martijn J."/>
            <person name="Lind A.E."/>
            <person name="van Eijk R."/>
            <person name="Schleper C."/>
            <person name="Guy L."/>
            <person name="Ettema T.J."/>
        </authorList>
    </citation>
    <scope>NUCLEOTIDE SEQUENCE</scope>
</reference>
<dbReference type="InterPro" id="IPR000257">
    <property type="entry name" value="Uroporphyrinogen_deCOase"/>
</dbReference>
<dbReference type="AlphaFoldDB" id="A0A0F9BX13"/>
<comment type="caution">
    <text evidence="2">The sequence shown here is derived from an EMBL/GenBank/DDBJ whole genome shotgun (WGS) entry which is preliminary data.</text>
</comment>
<evidence type="ECO:0000313" key="2">
    <source>
        <dbReference type="EMBL" id="KKL26439.1"/>
    </source>
</evidence>
<name>A0A0F9BX13_9ZZZZ</name>
<dbReference type="PANTHER" id="PTHR47099:SF1">
    <property type="entry name" value="METHYLCOBAMIDE:COM METHYLTRANSFERASE MTBA"/>
    <property type="match status" value="1"/>
</dbReference>
<dbReference type="InterPro" id="IPR038071">
    <property type="entry name" value="UROD/MetE-like_sf"/>
</dbReference>
<sequence length="267" mass="30134">SQSPALDQSKPLIENEKDLAKLKTPDPYSSGRFPFALDCLHIFKELTGVPSPITFCAPFSLAALLVGYEKLVMAIYERPDFVKKVLHFLTETVIAPFIQVAFKEFEDCPSADGADALASLPFLTQDMLDEFCIPYILRLKKICGRDVSVKNWWGDSYAKDLDRFWNQKLAVSPGVLEVQDPDLLKIGPERAMDFARQNDLSVIFGVDQHLLAKGSVVEVENRVKTYIRIGAKQKKLIIYLCNLNRDTPEKNIKAAVDTVRKFGRYNT</sequence>
<accession>A0A0F9BX13</accession>
<gene>
    <name evidence="2" type="ORF">LCGC14_2395270</name>
</gene>
<proteinExistence type="predicted"/>
<dbReference type="Pfam" id="PF01208">
    <property type="entry name" value="URO-D"/>
    <property type="match status" value="1"/>
</dbReference>
<feature type="non-terminal residue" evidence="2">
    <location>
        <position position="1"/>
    </location>
</feature>